<reference evidence="1 2" key="1">
    <citation type="submission" date="2018-11" db="EMBL/GenBank/DDBJ databases">
        <title>Flavobacterium sp. nov., YIM 102701-2 draft genome.</title>
        <authorList>
            <person name="Li G."/>
            <person name="Jiang Y."/>
        </authorList>
    </citation>
    <scope>NUCLEOTIDE SEQUENCE [LARGE SCALE GENOMIC DNA]</scope>
    <source>
        <strain evidence="1 2">YIM 102701-2</strain>
    </source>
</reference>
<name>A0A3P3WBY4_9FLAO</name>
<dbReference type="RefSeq" id="WP_125017904.1">
    <property type="nucleotide sequence ID" value="NZ_RQVQ01000008.1"/>
</dbReference>
<dbReference type="Proteomes" id="UP000275719">
    <property type="component" value="Unassembled WGS sequence"/>
</dbReference>
<evidence type="ECO:0000313" key="2">
    <source>
        <dbReference type="Proteomes" id="UP000275719"/>
    </source>
</evidence>
<dbReference type="InterPro" id="IPR025460">
    <property type="entry name" value="DUF4280"/>
</dbReference>
<dbReference type="EMBL" id="RQVQ01000008">
    <property type="protein sequence ID" value="RRJ91837.1"/>
    <property type="molecule type" value="Genomic_DNA"/>
</dbReference>
<comment type="caution">
    <text evidence="1">The sequence shown here is derived from an EMBL/GenBank/DDBJ whole genome shotgun (WGS) entry which is preliminary data.</text>
</comment>
<sequence length="159" mass="17835">MSKKHLVCQGAICECQYGNFPDKLKVLTQSKHYINDKNATSKLVVTHVDIGMTFENNTFGLCKLQPTTFGYKPCIPILQEWTGQYKKITYKINNGNPLLEDSKGICAISGSPSIKINDHGQTAELTQQNIDNADNDILVEFLPFVNLKKVIRDSDQLDN</sequence>
<protein>
    <submittedName>
        <fullName evidence="1">DUF4280 domain-containing protein</fullName>
    </submittedName>
</protein>
<accession>A0A3P3WBY4</accession>
<proteinExistence type="predicted"/>
<gene>
    <name evidence="1" type="ORF">EG240_04570</name>
</gene>
<evidence type="ECO:0000313" key="1">
    <source>
        <dbReference type="EMBL" id="RRJ91837.1"/>
    </source>
</evidence>
<keyword evidence="2" id="KW-1185">Reference proteome</keyword>
<dbReference type="Pfam" id="PF14107">
    <property type="entry name" value="DUF4280"/>
    <property type="match status" value="1"/>
</dbReference>
<organism evidence="1 2">
    <name type="scientific">Paenimyroides tangerinum</name>
    <dbReference type="NCBI Taxonomy" id="2488728"/>
    <lineage>
        <taxon>Bacteria</taxon>
        <taxon>Pseudomonadati</taxon>
        <taxon>Bacteroidota</taxon>
        <taxon>Flavobacteriia</taxon>
        <taxon>Flavobacteriales</taxon>
        <taxon>Flavobacteriaceae</taxon>
        <taxon>Paenimyroides</taxon>
    </lineage>
</organism>
<dbReference type="OrthoDB" id="882303at2"/>
<dbReference type="AlphaFoldDB" id="A0A3P3WBY4"/>